<dbReference type="AlphaFoldDB" id="A0A191UCV3"/>
<keyword evidence="1" id="KW-0472">Membrane</keyword>
<keyword evidence="1" id="KW-0812">Transmembrane</keyword>
<sequence>MNLLSKRESIFILGLLSMNLLECLVGIALCTLLLNPLLKTSADLLTKQIQYEKTHALISEAERALELIGRAIRMAGYQNVKSIQLVGNQKNMNSPIEIRKRSGYQGSDTLVVRYELSDSVDFDCIGNVLTSDRTKQNLALQGFQVDRQAGLSKGIKVNGGSLICQSLDRQGRIQNTTLMNGVNALKIDELQPLMDQGRRAFRVKLEMTDGVSIQKEFERTFTTRNLP</sequence>
<proteinExistence type="predicted"/>
<protein>
    <submittedName>
        <fullName evidence="2">Uncharacterized protein</fullName>
    </submittedName>
</protein>
<accession>A0A191UCV3</accession>
<evidence type="ECO:0000313" key="3">
    <source>
        <dbReference type="Proteomes" id="UP000078463"/>
    </source>
</evidence>
<name>A0A191UCV3_9BURK</name>
<keyword evidence="3" id="KW-1185">Reference proteome</keyword>
<evidence type="ECO:0000313" key="2">
    <source>
        <dbReference type="EMBL" id="ANI98873.1"/>
    </source>
</evidence>
<evidence type="ECO:0000256" key="1">
    <source>
        <dbReference type="SAM" id="Phobius"/>
    </source>
</evidence>
<dbReference type="Proteomes" id="UP000078463">
    <property type="component" value="Chromosome"/>
</dbReference>
<dbReference type="EMBL" id="CP015922">
    <property type="protein sequence ID" value="ANI98873.1"/>
    <property type="molecule type" value="Genomic_DNA"/>
</dbReference>
<gene>
    <name evidence="2" type="ORF">A8O14_01430</name>
</gene>
<keyword evidence="1" id="KW-1133">Transmembrane helix</keyword>
<feature type="transmembrane region" description="Helical" evidence="1">
    <location>
        <begin position="12"/>
        <end position="34"/>
    </location>
</feature>
<reference evidence="3" key="1">
    <citation type="submission" date="2016-05" db="EMBL/GenBank/DDBJ databases">
        <title>Polynucleobacter sp. QLW-P1FAT50C-4 genome.</title>
        <authorList>
            <person name="Hahn M.W."/>
        </authorList>
    </citation>
    <scope>NUCLEOTIDE SEQUENCE [LARGE SCALE GENOMIC DNA]</scope>
    <source>
        <strain evidence="3">QLW-P1FAT50C-4</strain>
    </source>
</reference>
<dbReference type="KEGG" id="pwu:A8O14_01430"/>
<dbReference type="STRING" id="1743168.A8O14_01430"/>
<organism evidence="2 3">
    <name type="scientific">Polynucleobacter wuianus</name>
    <dbReference type="NCBI Taxonomy" id="1743168"/>
    <lineage>
        <taxon>Bacteria</taxon>
        <taxon>Pseudomonadati</taxon>
        <taxon>Pseudomonadota</taxon>
        <taxon>Betaproteobacteria</taxon>
        <taxon>Burkholderiales</taxon>
        <taxon>Burkholderiaceae</taxon>
        <taxon>Polynucleobacter</taxon>
    </lineage>
</organism>